<gene>
    <name evidence="10" type="ORF">D1013_15440</name>
</gene>
<protein>
    <recommendedName>
        <fullName evidence="2">histidine kinase</fullName>
        <ecNumber evidence="2">2.7.13.3</ecNumber>
    </recommendedName>
</protein>
<dbReference type="Pfam" id="PF02518">
    <property type="entry name" value="HATPase_c"/>
    <property type="match status" value="1"/>
</dbReference>
<feature type="transmembrane region" description="Helical" evidence="8">
    <location>
        <begin position="98"/>
        <end position="114"/>
    </location>
</feature>
<dbReference type="InterPro" id="IPR011495">
    <property type="entry name" value="Sig_transdc_His_kin_sub2_dim/P"/>
</dbReference>
<dbReference type="KEGG" id="emar:D1013_15440"/>
<keyword evidence="3" id="KW-0597">Phosphoprotein</keyword>
<evidence type="ECO:0000256" key="3">
    <source>
        <dbReference type="ARBA" id="ARBA00022553"/>
    </source>
</evidence>
<dbReference type="Proteomes" id="UP000276309">
    <property type="component" value="Chromosome"/>
</dbReference>
<reference evidence="10 11" key="1">
    <citation type="submission" date="2018-08" db="EMBL/GenBank/DDBJ databases">
        <title>The reduced genetic potential of extracellular carbohydrate catabolism in Euzebyella marina RN62, a Flavobacteriia bacterium isolated from the hadal water.</title>
        <authorList>
            <person name="Xue C."/>
        </authorList>
    </citation>
    <scope>NUCLEOTIDE SEQUENCE [LARGE SCALE GENOMIC DNA]</scope>
    <source>
        <strain evidence="10 11">RN62</strain>
    </source>
</reference>
<dbReference type="EMBL" id="CP032050">
    <property type="protein sequence ID" value="AYN68672.1"/>
    <property type="molecule type" value="Genomic_DNA"/>
</dbReference>
<organism evidence="10 11">
    <name type="scientific">Euzebyella marina</name>
    <dbReference type="NCBI Taxonomy" id="1761453"/>
    <lineage>
        <taxon>Bacteria</taxon>
        <taxon>Pseudomonadati</taxon>
        <taxon>Bacteroidota</taxon>
        <taxon>Flavobacteriia</taxon>
        <taxon>Flavobacteriales</taxon>
        <taxon>Flavobacteriaceae</taxon>
        <taxon>Euzebyella</taxon>
    </lineage>
</organism>
<evidence type="ECO:0000259" key="9">
    <source>
        <dbReference type="PROSITE" id="PS50109"/>
    </source>
</evidence>
<dbReference type="AlphaFoldDB" id="A0A3G2L8S3"/>
<accession>A0A3G2L8S3</accession>
<dbReference type="InterPro" id="IPR003594">
    <property type="entry name" value="HATPase_dom"/>
</dbReference>
<feature type="transmembrane region" description="Helical" evidence="8">
    <location>
        <begin position="121"/>
        <end position="140"/>
    </location>
</feature>
<evidence type="ECO:0000256" key="4">
    <source>
        <dbReference type="ARBA" id="ARBA00022679"/>
    </source>
</evidence>
<proteinExistence type="predicted"/>
<dbReference type="InterPro" id="IPR005467">
    <property type="entry name" value="His_kinase_dom"/>
</dbReference>
<dbReference type="OrthoDB" id="9767435at2"/>
<evidence type="ECO:0000313" key="10">
    <source>
        <dbReference type="EMBL" id="AYN68672.1"/>
    </source>
</evidence>
<feature type="transmembrane region" description="Helical" evidence="8">
    <location>
        <begin position="47"/>
        <end position="64"/>
    </location>
</feature>
<keyword evidence="8" id="KW-0472">Membrane</keyword>
<keyword evidence="11" id="KW-1185">Reference proteome</keyword>
<keyword evidence="7" id="KW-0067">ATP-binding</keyword>
<dbReference type="Gene3D" id="3.30.565.10">
    <property type="entry name" value="Histidine kinase-like ATPase, C-terminal domain"/>
    <property type="match status" value="1"/>
</dbReference>
<evidence type="ECO:0000256" key="6">
    <source>
        <dbReference type="ARBA" id="ARBA00022777"/>
    </source>
</evidence>
<feature type="domain" description="Histidine kinase" evidence="9">
    <location>
        <begin position="203"/>
        <end position="399"/>
    </location>
</feature>
<evidence type="ECO:0000256" key="2">
    <source>
        <dbReference type="ARBA" id="ARBA00012438"/>
    </source>
</evidence>
<keyword evidence="5" id="KW-0547">Nucleotide-binding</keyword>
<dbReference type="SMART" id="SM00387">
    <property type="entry name" value="HATPase_c"/>
    <property type="match status" value="1"/>
</dbReference>
<dbReference type="PANTHER" id="PTHR41523:SF8">
    <property type="entry name" value="ETHYLENE RESPONSE SENSOR PROTEIN"/>
    <property type="match status" value="1"/>
</dbReference>
<feature type="transmembrane region" description="Helical" evidence="8">
    <location>
        <begin position="21"/>
        <end position="41"/>
    </location>
</feature>
<dbReference type="GO" id="GO:0004673">
    <property type="term" value="F:protein histidine kinase activity"/>
    <property type="evidence" value="ECO:0007669"/>
    <property type="project" value="UniProtKB-EC"/>
</dbReference>
<evidence type="ECO:0000256" key="5">
    <source>
        <dbReference type="ARBA" id="ARBA00022741"/>
    </source>
</evidence>
<evidence type="ECO:0000256" key="8">
    <source>
        <dbReference type="SAM" id="Phobius"/>
    </source>
</evidence>
<name>A0A3G2L8S3_9FLAO</name>
<dbReference type="SUPFAM" id="SSF55874">
    <property type="entry name" value="ATPase domain of HSP90 chaperone/DNA topoisomerase II/histidine kinase"/>
    <property type="match status" value="1"/>
</dbReference>
<dbReference type="GO" id="GO:0005524">
    <property type="term" value="F:ATP binding"/>
    <property type="evidence" value="ECO:0007669"/>
    <property type="project" value="UniProtKB-KW"/>
</dbReference>
<feature type="transmembrane region" description="Helical" evidence="8">
    <location>
        <begin position="155"/>
        <end position="173"/>
    </location>
</feature>
<dbReference type="PROSITE" id="PS50109">
    <property type="entry name" value="HIS_KIN"/>
    <property type="match status" value="1"/>
</dbReference>
<keyword evidence="4" id="KW-0808">Transferase</keyword>
<comment type="catalytic activity">
    <reaction evidence="1">
        <text>ATP + protein L-histidine = ADP + protein N-phospho-L-histidine.</text>
        <dbReference type="EC" id="2.7.13.3"/>
    </reaction>
</comment>
<keyword evidence="6 10" id="KW-0418">Kinase</keyword>
<evidence type="ECO:0000313" key="11">
    <source>
        <dbReference type="Proteomes" id="UP000276309"/>
    </source>
</evidence>
<keyword evidence="8" id="KW-0812">Transmembrane</keyword>
<evidence type="ECO:0000256" key="7">
    <source>
        <dbReference type="ARBA" id="ARBA00022840"/>
    </source>
</evidence>
<evidence type="ECO:0000256" key="1">
    <source>
        <dbReference type="ARBA" id="ARBA00000085"/>
    </source>
</evidence>
<feature type="transmembrane region" description="Helical" evidence="8">
    <location>
        <begin position="71"/>
        <end position="92"/>
    </location>
</feature>
<dbReference type="PANTHER" id="PTHR41523">
    <property type="entry name" value="TWO-COMPONENT SYSTEM SENSOR PROTEIN"/>
    <property type="match status" value="1"/>
</dbReference>
<dbReference type="InterPro" id="IPR036890">
    <property type="entry name" value="HATPase_C_sf"/>
</dbReference>
<dbReference type="Pfam" id="PF07568">
    <property type="entry name" value="HisKA_2"/>
    <property type="match status" value="1"/>
</dbReference>
<sequence length="401" mass="45707">MVRRAKINLNRLGNKTDLLLKFNYASSILSFVLGVICTFFINVEGTIPFIFFWYTGLNLLNVLLFKYHRNLTVMAIFTSILSWVSTVVISLFSGGIESPFIFVLAIIVLAGYVSTRLFGKVYMYVILSSILIIFFLGHFYPEHFRTEIPIASKEIFSLISLLFAVYLLGYIFGKNLLETHRSLFLSKEEIEIKIKEKENLLSEVHHRVKNNLQTVSSLLNLQSRNTKNGKVKELTKSSQNRVLSMAIIHEMLYLKQNISKIDFRSYVQGLTDYLIKSANADKKNIEVQIDIPDIQLGIDTAIPLGLLINEAFTNSIKYAFNETNKGLVDIELKRTDNPEEYKLRISDNGTGFTKQVNIKKAKSLGLKLIHNLARQLHGSARRLNTGHGTGYEVIFKDVQKH</sequence>
<dbReference type="EC" id="2.7.13.3" evidence="2"/>
<dbReference type="Gene3D" id="3.30.450.20">
    <property type="entry name" value="PAS domain"/>
    <property type="match status" value="1"/>
</dbReference>
<keyword evidence="8" id="KW-1133">Transmembrane helix</keyword>